<evidence type="ECO:0000259" key="4">
    <source>
        <dbReference type="Pfam" id="PF00891"/>
    </source>
</evidence>
<dbReference type="InterPro" id="IPR036388">
    <property type="entry name" value="WH-like_DNA-bd_sf"/>
</dbReference>
<evidence type="ECO:0000259" key="5">
    <source>
        <dbReference type="Pfam" id="PF08100"/>
    </source>
</evidence>
<dbReference type="GO" id="GO:0032259">
    <property type="term" value="P:methylation"/>
    <property type="evidence" value="ECO:0007669"/>
    <property type="project" value="UniProtKB-KW"/>
</dbReference>
<dbReference type="InterPro" id="IPR001077">
    <property type="entry name" value="COMT_C"/>
</dbReference>
<dbReference type="OrthoDB" id="2410195at2759"/>
<dbReference type="Pfam" id="PF00891">
    <property type="entry name" value="Methyltransf_2"/>
    <property type="match status" value="1"/>
</dbReference>
<dbReference type="Gene3D" id="1.10.10.10">
    <property type="entry name" value="Winged helix-like DNA-binding domain superfamily/Winged helix DNA-binding domain"/>
    <property type="match status" value="1"/>
</dbReference>
<feature type="domain" description="O-methyltransferase C-terminal" evidence="4">
    <location>
        <begin position="212"/>
        <end position="445"/>
    </location>
</feature>
<dbReference type="PROSITE" id="PS51683">
    <property type="entry name" value="SAM_OMT_II"/>
    <property type="match status" value="1"/>
</dbReference>
<evidence type="ECO:0000256" key="2">
    <source>
        <dbReference type="ARBA" id="ARBA00022679"/>
    </source>
</evidence>
<dbReference type="AlphaFoldDB" id="A0A0D2KW75"/>
<sequence length="473" mass="51636">MTSTLLELSNMIAGSVATLDKVCSKTFPFPSLDDPFVPHSEAFRASPEAAEAANVIAAAASQLMAMVLPPPAALCVIVSGHFKSAALRVCLEGNVTEILREGGPKGVHVDEIGKKANISSDKIARLLRYLATHHVYKEVSPDVFANTRISSLLDTGKSVKDILANPDEKHVNTAGFAALAGHHLDEINKSCAYLWENMSDPNTAHSSEVSKAAFNRAFEWDGPFWTWLTQPEQVNRQRRFGAAMQGVEALEPADSILKAFDWKSLPQDALVVDVGGGVGTPSLMLAQNTSNIKIVVQDLPPVVEEGKALWKTKLPQAIQSGRVTLQAHDFFEPQPIKNASVFLLKQIMHDWPDAYATKILTNLREVAQRDTKLILIDSIMPFACHDSNADDGKGTVPGAVPKEAPQPLLANYGIANEMGYNGDLTMMLAFNAQERTVRHLQRLLDSTGWRLTRVSRELSNSFLQPVEAVPVFE</sequence>
<evidence type="ECO:0000256" key="1">
    <source>
        <dbReference type="ARBA" id="ARBA00022603"/>
    </source>
</evidence>
<keyword evidence="2" id="KW-0808">Transferase</keyword>
<evidence type="ECO:0000313" key="7">
    <source>
        <dbReference type="Proteomes" id="UP000054270"/>
    </source>
</evidence>
<dbReference type="InterPro" id="IPR036390">
    <property type="entry name" value="WH_DNA-bd_sf"/>
</dbReference>
<dbReference type="PANTHER" id="PTHR43712:SF2">
    <property type="entry name" value="O-METHYLTRANSFERASE CICE"/>
    <property type="match status" value="1"/>
</dbReference>
<keyword evidence="1" id="KW-0489">Methyltransferase</keyword>
<keyword evidence="7" id="KW-1185">Reference proteome</keyword>
<protein>
    <submittedName>
        <fullName evidence="6">Uncharacterized protein</fullName>
    </submittedName>
</protein>
<dbReference type="Pfam" id="PF08100">
    <property type="entry name" value="Dimerisation"/>
    <property type="match status" value="1"/>
</dbReference>
<accession>A0A0D2KW75</accession>
<dbReference type="Gene3D" id="3.40.50.150">
    <property type="entry name" value="Vaccinia Virus protein VP39"/>
    <property type="match status" value="1"/>
</dbReference>
<keyword evidence="3" id="KW-0949">S-adenosyl-L-methionine</keyword>
<dbReference type="GO" id="GO:0046983">
    <property type="term" value="F:protein dimerization activity"/>
    <property type="evidence" value="ECO:0007669"/>
    <property type="project" value="InterPro"/>
</dbReference>
<evidence type="ECO:0000313" key="6">
    <source>
        <dbReference type="EMBL" id="KJA18917.1"/>
    </source>
</evidence>
<reference evidence="7" key="1">
    <citation type="submission" date="2014-04" db="EMBL/GenBank/DDBJ databases">
        <title>Evolutionary Origins and Diversification of the Mycorrhizal Mutualists.</title>
        <authorList>
            <consortium name="DOE Joint Genome Institute"/>
            <consortium name="Mycorrhizal Genomics Consortium"/>
            <person name="Kohler A."/>
            <person name="Kuo A."/>
            <person name="Nagy L.G."/>
            <person name="Floudas D."/>
            <person name="Copeland A."/>
            <person name="Barry K.W."/>
            <person name="Cichocki N."/>
            <person name="Veneault-Fourrey C."/>
            <person name="LaButti K."/>
            <person name="Lindquist E.A."/>
            <person name="Lipzen A."/>
            <person name="Lundell T."/>
            <person name="Morin E."/>
            <person name="Murat C."/>
            <person name="Riley R."/>
            <person name="Ohm R."/>
            <person name="Sun H."/>
            <person name="Tunlid A."/>
            <person name="Henrissat B."/>
            <person name="Grigoriev I.V."/>
            <person name="Hibbett D.S."/>
            <person name="Martin F."/>
        </authorList>
    </citation>
    <scope>NUCLEOTIDE SEQUENCE [LARGE SCALE GENOMIC DNA]</scope>
    <source>
        <strain evidence="7">FD-334 SS-4</strain>
    </source>
</reference>
<proteinExistence type="predicted"/>
<feature type="domain" description="O-methyltransferase dimerisation" evidence="5">
    <location>
        <begin position="78"/>
        <end position="153"/>
    </location>
</feature>
<gene>
    <name evidence="6" type="ORF">HYPSUDRAFT_168681</name>
</gene>
<dbReference type="SUPFAM" id="SSF46785">
    <property type="entry name" value="Winged helix' DNA-binding domain"/>
    <property type="match status" value="1"/>
</dbReference>
<dbReference type="EMBL" id="KN817583">
    <property type="protein sequence ID" value="KJA18917.1"/>
    <property type="molecule type" value="Genomic_DNA"/>
</dbReference>
<dbReference type="Proteomes" id="UP000054270">
    <property type="component" value="Unassembled WGS sequence"/>
</dbReference>
<dbReference type="InterPro" id="IPR016461">
    <property type="entry name" value="COMT-like"/>
</dbReference>
<evidence type="ECO:0000256" key="3">
    <source>
        <dbReference type="ARBA" id="ARBA00022691"/>
    </source>
</evidence>
<dbReference type="STRING" id="945553.A0A0D2KW75"/>
<dbReference type="GO" id="GO:0008171">
    <property type="term" value="F:O-methyltransferase activity"/>
    <property type="evidence" value="ECO:0007669"/>
    <property type="project" value="InterPro"/>
</dbReference>
<organism evidence="6 7">
    <name type="scientific">Hypholoma sublateritium (strain FD-334 SS-4)</name>
    <dbReference type="NCBI Taxonomy" id="945553"/>
    <lineage>
        <taxon>Eukaryota</taxon>
        <taxon>Fungi</taxon>
        <taxon>Dikarya</taxon>
        <taxon>Basidiomycota</taxon>
        <taxon>Agaricomycotina</taxon>
        <taxon>Agaricomycetes</taxon>
        <taxon>Agaricomycetidae</taxon>
        <taxon>Agaricales</taxon>
        <taxon>Agaricineae</taxon>
        <taxon>Strophariaceae</taxon>
        <taxon>Hypholoma</taxon>
    </lineage>
</organism>
<dbReference type="OMA" id="KHDNTHG"/>
<dbReference type="SUPFAM" id="SSF53335">
    <property type="entry name" value="S-adenosyl-L-methionine-dependent methyltransferases"/>
    <property type="match status" value="1"/>
</dbReference>
<name>A0A0D2KW75_HYPSF</name>
<dbReference type="InterPro" id="IPR029063">
    <property type="entry name" value="SAM-dependent_MTases_sf"/>
</dbReference>
<dbReference type="InterPro" id="IPR012967">
    <property type="entry name" value="COMT_dimerisation"/>
</dbReference>
<dbReference type="PANTHER" id="PTHR43712">
    <property type="entry name" value="PUTATIVE (AFU_ORTHOLOGUE AFUA_4G14580)-RELATED"/>
    <property type="match status" value="1"/>
</dbReference>